<keyword evidence="2" id="KW-1185">Reference proteome</keyword>
<protein>
    <submittedName>
        <fullName evidence="1">Uncharacterized protein</fullName>
    </submittedName>
</protein>
<evidence type="ECO:0000313" key="1">
    <source>
        <dbReference type="EMBL" id="KAF7421947.1"/>
    </source>
</evidence>
<name>A0A834NZA3_VESPE</name>
<evidence type="ECO:0000313" key="2">
    <source>
        <dbReference type="Proteomes" id="UP000600918"/>
    </source>
</evidence>
<dbReference type="Proteomes" id="UP000600918">
    <property type="component" value="Unassembled WGS sequence"/>
</dbReference>
<dbReference type="AlphaFoldDB" id="A0A834NZA3"/>
<comment type="caution">
    <text evidence="1">The sequence shown here is derived from an EMBL/GenBank/DDBJ whole genome shotgun (WGS) entry which is preliminary data.</text>
</comment>
<sequence>MKKGLEEWSAAAAQIAAWQPLSPRHDSYIPLERVSAVTTTTAIHPCRRIPFPHPTSPHVHPHSPTLFSLRWSRNLLAWADSMPETSRNRSDLRESLSLHQEALPNDENKRIDALVKINRATTTKSQRSRQFSLIPPLLPSL</sequence>
<organism evidence="1 2">
    <name type="scientific">Vespula pensylvanica</name>
    <name type="common">Western yellow jacket</name>
    <name type="synonym">Wasp</name>
    <dbReference type="NCBI Taxonomy" id="30213"/>
    <lineage>
        <taxon>Eukaryota</taxon>
        <taxon>Metazoa</taxon>
        <taxon>Ecdysozoa</taxon>
        <taxon>Arthropoda</taxon>
        <taxon>Hexapoda</taxon>
        <taxon>Insecta</taxon>
        <taxon>Pterygota</taxon>
        <taxon>Neoptera</taxon>
        <taxon>Endopterygota</taxon>
        <taxon>Hymenoptera</taxon>
        <taxon>Apocrita</taxon>
        <taxon>Aculeata</taxon>
        <taxon>Vespoidea</taxon>
        <taxon>Vespidae</taxon>
        <taxon>Vespinae</taxon>
        <taxon>Vespula</taxon>
    </lineage>
</organism>
<gene>
    <name evidence="1" type="ORF">H0235_009783</name>
</gene>
<accession>A0A834NZA3</accession>
<proteinExistence type="predicted"/>
<reference evidence="1" key="1">
    <citation type="journal article" date="2020" name="G3 (Bethesda)">
        <title>High-Quality Assemblies for Three Invasive Social Wasps from the &lt;i&gt;Vespula&lt;/i&gt; Genus.</title>
        <authorList>
            <person name="Harrop T.W.R."/>
            <person name="Guhlin J."/>
            <person name="McLaughlin G.M."/>
            <person name="Permina E."/>
            <person name="Stockwell P."/>
            <person name="Gilligan J."/>
            <person name="Le Lec M.F."/>
            <person name="Gruber M.A.M."/>
            <person name="Quinn O."/>
            <person name="Lovegrove M."/>
            <person name="Duncan E.J."/>
            <person name="Remnant E.J."/>
            <person name="Van Eeckhoven J."/>
            <person name="Graham B."/>
            <person name="Knapp R.A."/>
            <person name="Langford K.W."/>
            <person name="Kronenberg Z."/>
            <person name="Press M.O."/>
            <person name="Eacker S.M."/>
            <person name="Wilson-Rankin E.E."/>
            <person name="Purcell J."/>
            <person name="Lester P.J."/>
            <person name="Dearden P.K."/>
        </authorList>
    </citation>
    <scope>NUCLEOTIDE SEQUENCE</scope>
    <source>
        <strain evidence="1">Volc-1</strain>
    </source>
</reference>
<dbReference type="EMBL" id="JACSDY010000008">
    <property type="protein sequence ID" value="KAF7421947.1"/>
    <property type="molecule type" value="Genomic_DNA"/>
</dbReference>